<dbReference type="OrthoDB" id="2556295at2759"/>
<reference evidence="2" key="1">
    <citation type="journal article" date="2014" name="Genome Announc.">
        <title>Draft Genome Sequence of the Yeast Pseudozyma antarctica Type Strain JCM10317, a Producer of the Glycolipid Biosurfactants, Mannosylerythritol Lipids.</title>
        <authorList>
            <person name="Saika A."/>
            <person name="Koike H."/>
            <person name="Hori T."/>
            <person name="Fukuoka T."/>
            <person name="Sato S."/>
            <person name="Habe H."/>
            <person name="Kitamoto D."/>
            <person name="Morita T."/>
        </authorList>
    </citation>
    <scope>NUCLEOTIDE SEQUENCE [LARGE SCALE GENOMIC DNA]</scope>
    <source>
        <strain evidence="2">JCM 10317</strain>
    </source>
</reference>
<accession>A0A081CEW7</accession>
<dbReference type="Proteomes" id="UP000053758">
    <property type="component" value="Unassembled WGS sequence"/>
</dbReference>
<dbReference type="EMBL" id="DF830075">
    <property type="protein sequence ID" value="GAK65213.1"/>
    <property type="molecule type" value="Genomic_DNA"/>
</dbReference>
<organism evidence="1 2">
    <name type="scientific">Pseudozyma antarctica</name>
    <name type="common">Yeast</name>
    <name type="synonym">Candida antarctica</name>
    <dbReference type="NCBI Taxonomy" id="84753"/>
    <lineage>
        <taxon>Eukaryota</taxon>
        <taxon>Fungi</taxon>
        <taxon>Dikarya</taxon>
        <taxon>Basidiomycota</taxon>
        <taxon>Ustilaginomycotina</taxon>
        <taxon>Ustilaginomycetes</taxon>
        <taxon>Ustilaginales</taxon>
        <taxon>Ustilaginaceae</taxon>
        <taxon>Moesziomyces</taxon>
    </lineage>
</organism>
<gene>
    <name evidence="1" type="ORF">PAN0_008c3430</name>
</gene>
<evidence type="ECO:0000313" key="2">
    <source>
        <dbReference type="Proteomes" id="UP000053758"/>
    </source>
</evidence>
<sequence>MRGISCLFVLATLLVITAAVPQSSSGSRPNAGRRNWWGLRRTRWPDVPDRAFMPVTDTNPAFAAAAIQARTPALPVPAPARQTAQEISMRSQAGTSRMGGPGSAFRPVTRRPDEAGPSRPVFPAAAPASGAGSSQEAGRPRAPAEAQLQGTAQDPIYGLGHSKFVARAYQIDTPTLRHLYSQNDAVPANFEDFVRGSRFASLGMVYQPDPALLHSIQSTIWSRLGHFGYNPNRVAGTPDLMEGQFLSPPLNRDFNGRLFMPTGVLRRLRGTLTDRLRRFDPASPDLFHLNVEGRHILAFTTRPVFQANVPFAPSMSDLWMFFEMMTVKGVKTTIPHMTLLGSTFLPKGFGSVGALSDVMRPAIV</sequence>
<dbReference type="GeneID" id="26304226"/>
<name>A0A081CEW7_PSEA2</name>
<protein>
    <submittedName>
        <fullName evidence="1">Uncharacterized protein</fullName>
    </submittedName>
</protein>
<evidence type="ECO:0000313" key="1">
    <source>
        <dbReference type="EMBL" id="GAK65213.1"/>
    </source>
</evidence>
<proteinExistence type="predicted"/>
<dbReference type="AlphaFoldDB" id="A0A081CEW7"/>
<keyword evidence="2" id="KW-1185">Reference proteome</keyword>
<dbReference type="HOGENOM" id="CLU_752531_0_0_1"/>
<dbReference type="RefSeq" id="XP_014656417.1">
    <property type="nucleotide sequence ID" value="XM_014800931.1"/>
</dbReference>